<evidence type="ECO:0000313" key="4">
    <source>
        <dbReference type="Proteomes" id="UP000311382"/>
    </source>
</evidence>
<reference evidence="3 4" key="1">
    <citation type="submission" date="2019-03" db="EMBL/GenBank/DDBJ databases">
        <title>Rhodosporidium diobovatum UCD-FST 08-225 genome sequencing, assembly, and annotation.</title>
        <authorList>
            <person name="Fakankun I.U."/>
            <person name="Fristensky B."/>
            <person name="Levin D.B."/>
        </authorList>
    </citation>
    <scope>NUCLEOTIDE SEQUENCE [LARGE SCALE GENOMIC DNA]</scope>
    <source>
        <strain evidence="3 4">UCD-FST 08-225</strain>
    </source>
</reference>
<feature type="compositionally biased region" description="Polar residues" evidence="1">
    <location>
        <begin position="177"/>
        <end position="191"/>
    </location>
</feature>
<protein>
    <submittedName>
        <fullName evidence="3">Uncharacterized protein</fullName>
    </submittedName>
</protein>
<feature type="chain" id="PRO_5022827927" evidence="2">
    <location>
        <begin position="18"/>
        <end position="191"/>
    </location>
</feature>
<dbReference type="AlphaFoldDB" id="A0A5C5FNH2"/>
<keyword evidence="4" id="KW-1185">Reference proteome</keyword>
<dbReference type="EMBL" id="SOZI01000177">
    <property type="protein sequence ID" value="TNY17766.1"/>
    <property type="molecule type" value="Genomic_DNA"/>
</dbReference>
<keyword evidence="2" id="KW-0732">Signal</keyword>
<evidence type="ECO:0000313" key="3">
    <source>
        <dbReference type="EMBL" id="TNY17766.1"/>
    </source>
</evidence>
<feature type="region of interest" description="Disordered" evidence="1">
    <location>
        <begin position="150"/>
        <end position="191"/>
    </location>
</feature>
<accession>A0A5C5FNH2</accession>
<evidence type="ECO:0000256" key="2">
    <source>
        <dbReference type="SAM" id="SignalP"/>
    </source>
</evidence>
<feature type="signal peptide" evidence="2">
    <location>
        <begin position="1"/>
        <end position="17"/>
    </location>
</feature>
<gene>
    <name evidence="3" type="ORF">DMC30DRAFT_91725</name>
</gene>
<proteinExistence type="predicted"/>
<comment type="caution">
    <text evidence="3">The sequence shown here is derived from an EMBL/GenBank/DDBJ whole genome shotgun (WGS) entry which is preliminary data.</text>
</comment>
<sequence length="191" mass="21358">MLVLASSSLSTVWAVAGSTPKPPIRSSRQIRRRGMAACGASAPDGRESRASDPPLCDALALLRFAHCYLVAKVRSVARKHILGGLSVEDVRCRRGPFSLRARGREPPRRSERRPSIRCSAWSGPRRRACHWWCRRRDRQGHRVWLREGPRRQVGAATRDSRQSVRRSGKASSFLMRKSTTSNLCSPPASFS</sequence>
<name>A0A5C5FNH2_9BASI</name>
<dbReference type="Proteomes" id="UP000311382">
    <property type="component" value="Unassembled WGS sequence"/>
</dbReference>
<evidence type="ECO:0000256" key="1">
    <source>
        <dbReference type="SAM" id="MobiDB-lite"/>
    </source>
</evidence>
<organism evidence="3 4">
    <name type="scientific">Rhodotorula diobovata</name>
    <dbReference type="NCBI Taxonomy" id="5288"/>
    <lineage>
        <taxon>Eukaryota</taxon>
        <taxon>Fungi</taxon>
        <taxon>Dikarya</taxon>
        <taxon>Basidiomycota</taxon>
        <taxon>Pucciniomycotina</taxon>
        <taxon>Microbotryomycetes</taxon>
        <taxon>Sporidiobolales</taxon>
        <taxon>Sporidiobolaceae</taxon>
        <taxon>Rhodotorula</taxon>
    </lineage>
</organism>